<dbReference type="AlphaFoldDB" id="A0AAE0L6I2"/>
<accession>A0AAE0L6I2</accession>
<evidence type="ECO:0000313" key="3">
    <source>
        <dbReference type="Proteomes" id="UP001190700"/>
    </source>
</evidence>
<feature type="compositionally biased region" description="Basic residues" evidence="1">
    <location>
        <begin position="191"/>
        <end position="201"/>
    </location>
</feature>
<organism evidence="2 3">
    <name type="scientific">Cymbomonas tetramitiformis</name>
    <dbReference type="NCBI Taxonomy" id="36881"/>
    <lineage>
        <taxon>Eukaryota</taxon>
        <taxon>Viridiplantae</taxon>
        <taxon>Chlorophyta</taxon>
        <taxon>Pyramimonadophyceae</taxon>
        <taxon>Pyramimonadales</taxon>
        <taxon>Pyramimonadaceae</taxon>
        <taxon>Cymbomonas</taxon>
    </lineage>
</organism>
<comment type="caution">
    <text evidence="2">The sequence shown here is derived from an EMBL/GenBank/DDBJ whole genome shotgun (WGS) entry which is preliminary data.</text>
</comment>
<name>A0AAE0L6I2_9CHLO</name>
<protein>
    <submittedName>
        <fullName evidence="2">Uncharacterized protein</fullName>
    </submittedName>
</protein>
<evidence type="ECO:0000256" key="1">
    <source>
        <dbReference type="SAM" id="MobiDB-lite"/>
    </source>
</evidence>
<feature type="region of interest" description="Disordered" evidence="1">
    <location>
        <begin position="191"/>
        <end position="222"/>
    </location>
</feature>
<keyword evidence="3" id="KW-1185">Reference proteome</keyword>
<reference evidence="2 3" key="1">
    <citation type="journal article" date="2015" name="Genome Biol. Evol.">
        <title>Comparative Genomics of a Bacterivorous Green Alga Reveals Evolutionary Causalities and Consequences of Phago-Mixotrophic Mode of Nutrition.</title>
        <authorList>
            <person name="Burns J.A."/>
            <person name="Paasch A."/>
            <person name="Narechania A."/>
            <person name="Kim E."/>
        </authorList>
    </citation>
    <scope>NUCLEOTIDE SEQUENCE [LARGE SCALE GENOMIC DNA]</scope>
    <source>
        <strain evidence="2 3">PLY_AMNH</strain>
    </source>
</reference>
<gene>
    <name evidence="2" type="ORF">CYMTET_18087</name>
</gene>
<dbReference type="Proteomes" id="UP001190700">
    <property type="component" value="Unassembled WGS sequence"/>
</dbReference>
<proteinExistence type="predicted"/>
<evidence type="ECO:0000313" key="2">
    <source>
        <dbReference type="EMBL" id="KAK3273692.1"/>
    </source>
</evidence>
<sequence length="246" mass="28799">MDSCHWLINWNRNWRGVPLQKLAPQIDRDLKTVDETKMNKPRPMKGWDATDSQTLMLDSEHTNEILRGHPLQPAVKRVTDGLAILTRSMTKPELSEQDIQQYRTISEGMRRYIVCFGSYEKYGQLCTLSWVEPHKLPEHHKLNIGCYDHSTMAHAVPHLERHSSFVRYSSWVIEAMNKIWKSLLLNHAHRQRRRERKRRPSRAADPQTCAEDVQPDLPGIQQENLRRPREARIYIFVCVGCATAKK</sequence>
<dbReference type="EMBL" id="LGRX02008321">
    <property type="protein sequence ID" value="KAK3273692.1"/>
    <property type="molecule type" value="Genomic_DNA"/>
</dbReference>